<proteinExistence type="predicted"/>
<feature type="region of interest" description="Disordered" evidence="10">
    <location>
        <begin position="196"/>
        <end position="215"/>
    </location>
</feature>
<dbReference type="InterPro" id="IPR036641">
    <property type="entry name" value="HPT_dom_sf"/>
</dbReference>
<evidence type="ECO:0000259" key="13">
    <source>
        <dbReference type="PROSITE" id="PS50894"/>
    </source>
</evidence>
<dbReference type="InterPro" id="IPR036097">
    <property type="entry name" value="HisK_dim/P_sf"/>
</dbReference>
<dbReference type="Pfam" id="PF01627">
    <property type="entry name" value="Hpt"/>
    <property type="match status" value="1"/>
</dbReference>
<dbReference type="FunFam" id="2.30.30.40:FF:000048">
    <property type="entry name" value="Chemotaxis protein CheA, putative"/>
    <property type="match status" value="1"/>
</dbReference>
<dbReference type="PROSITE" id="PS50894">
    <property type="entry name" value="HPT"/>
    <property type="match status" value="1"/>
</dbReference>
<feature type="compositionally biased region" description="Low complexity" evidence="10">
    <location>
        <begin position="199"/>
        <end position="212"/>
    </location>
</feature>
<feature type="region of interest" description="Disordered" evidence="10">
    <location>
        <begin position="357"/>
        <end position="381"/>
    </location>
</feature>
<comment type="catalytic activity">
    <reaction evidence="1">
        <text>ATP + protein L-histidine = ADP + protein N-phospho-L-histidine.</text>
        <dbReference type="EC" id="2.7.13.3"/>
    </reaction>
</comment>
<dbReference type="PANTHER" id="PTHR43395:SF1">
    <property type="entry name" value="CHEMOTAXIS PROTEIN CHEA"/>
    <property type="match status" value="1"/>
</dbReference>
<feature type="domain" description="Histidine kinase" evidence="11">
    <location>
        <begin position="420"/>
        <end position="629"/>
    </location>
</feature>
<dbReference type="InterPro" id="IPR008207">
    <property type="entry name" value="Sig_transdc_His_kin_Hpt_dom"/>
</dbReference>
<dbReference type="Gene3D" id="3.30.565.10">
    <property type="entry name" value="Histidine kinase-like ATPase, C-terminal domain"/>
    <property type="match status" value="1"/>
</dbReference>
<dbReference type="SUPFAM" id="SSF55874">
    <property type="entry name" value="ATPase domain of HSP90 chaperone/DNA topoisomerase II/histidine kinase"/>
    <property type="match status" value="1"/>
</dbReference>
<dbReference type="InterPro" id="IPR037006">
    <property type="entry name" value="CheA-like_homodim_sf"/>
</dbReference>
<dbReference type="InterPro" id="IPR036890">
    <property type="entry name" value="HATPase_C_sf"/>
</dbReference>
<dbReference type="Gene3D" id="1.20.120.160">
    <property type="entry name" value="HPT domain"/>
    <property type="match status" value="1"/>
</dbReference>
<evidence type="ECO:0000256" key="3">
    <source>
        <dbReference type="ARBA" id="ARBA00021495"/>
    </source>
</evidence>
<keyword evidence="4 9" id="KW-0597">Phosphoprotein</keyword>
<dbReference type="CDD" id="cd00731">
    <property type="entry name" value="CheA_reg"/>
    <property type="match status" value="1"/>
</dbReference>
<dbReference type="AlphaFoldDB" id="A0A3M5P789"/>
<dbReference type="CDD" id="cd00088">
    <property type="entry name" value="HPT"/>
    <property type="match status" value="1"/>
</dbReference>
<comment type="caution">
    <text evidence="14">The sequence shown here is derived from an EMBL/GenBank/DDBJ whole genome shotgun (WGS) entry which is preliminary data.</text>
</comment>
<dbReference type="Proteomes" id="UP000273854">
    <property type="component" value="Unassembled WGS sequence"/>
</dbReference>
<evidence type="ECO:0000313" key="14">
    <source>
        <dbReference type="EMBL" id="RMT79883.1"/>
    </source>
</evidence>
<comment type="function">
    <text evidence="8">Involved in the transmission of sensory signals from the chemoreceptors to the flagellar motors. CheA is autophosphorylated; it can transfer its phosphate group to either CheB or CheY.</text>
</comment>
<dbReference type="Pfam" id="PF02895">
    <property type="entry name" value="H-kinase_dim"/>
    <property type="match status" value="1"/>
</dbReference>
<reference evidence="14 15" key="1">
    <citation type="submission" date="2018-08" db="EMBL/GenBank/DDBJ databases">
        <title>Recombination of ecologically and evolutionarily significant loci maintains genetic cohesion in the Pseudomonas syringae species complex.</title>
        <authorList>
            <person name="Dillon M."/>
            <person name="Thakur S."/>
            <person name="Almeida R.N.D."/>
            <person name="Weir B.S."/>
            <person name="Guttman D.S."/>
        </authorList>
    </citation>
    <scope>NUCLEOTIDE SEQUENCE [LARGE SCALE GENOMIC DNA]</scope>
    <source>
        <strain evidence="14 15">ICMP 19473</strain>
    </source>
</reference>
<accession>A0A3M5P789</accession>
<dbReference type="Gene3D" id="1.10.287.560">
    <property type="entry name" value="Histidine kinase CheA-like, homodimeric domain"/>
    <property type="match status" value="1"/>
</dbReference>
<evidence type="ECO:0000259" key="11">
    <source>
        <dbReference type="PROSITE" id="PS50109"/>
    </source>
</evidence>
<keyword evidence="6" id="KW-0418">Kinase</keyword>
<dbReference type="PROSITE" id="PS50109">
    <property type="entry name" value="HIS_KIN"/>
    <property type="match status" value="1"/>
</dbReference>
<dbReference type="SUPFAM" id="SSF50341">
    <property type="entry name" value="CheW-like"/>
    <property type="match status" value="1"/>
</dbReference>
<dbReference type="Pfam" id="PF01584">
    <property type="entry name" value="CheW"/>
    <property type="match status" value="1"/>
</dbReference>
<dbReference type="PROSITE" id="PS50851">
    <property type="entry name" value="CHEW"/>
    <property type="match status" value="1"/>
</dbReference>
<keyword evidence="7" id="KW-0902">Two-component regulatory system</keyword>
<evidence type="ECO:0000256" key="6">
    <source>
        <dbReference type="ARBA" id="ARBA00022777"/>
    </source>
</evidence>
<evidence type="ECO:0000313" key="15">
    <source>
        <dbReference type="Proteomes" id="UP000273854"/>
    </source>
</evidence>
<feature type="domain" description="CheW-like" evidence="12">
    <location>
        <begin position="631"/>
        <end position="765"/>
    </location>
</feature>
<dbReference type="PANTHER" id="PTHR43395">
    <property type="entry name" value="SENSOR HISTIDINE KINASE CHEA"/>
    <property type="match status" value="1"/>
</dbReference>
<organism evidence="14 15">
    <name type="scientific">Pseudomonas viridiflava</name>
    <name type="common">Phytomonas viridiflava</name>
    <dbReference type="NCBI Taxonomy" id="33069"/>
    <lineage>
        <taxon>Bacteria</taxon>
        <taxon>Pseudomonadati</taxon>
        <taxon>Pseudomonadota</taxon>
        <taxon>Gammaproteobacteria</taxon>
        <taxon>Pseudomonadales</taxon>
        <taxon>Pseudomonadaceae</taxon>
        <taxon>Pseudomonas</taxon>
    </lineage>
</organism>
<dbReference type="SMART" id="SM00073">
    <property type="entry name" value="HPT"/>
    <property type="match status" value="1"/>
</dbReference>
<feature type="domain" description="HPt" evidence="13">
    <location>
        <begin position="19"/>
        <end position="123"/>
    </location>
</feature>
<dbReference type="InterPro" id="IPR002545">
    <property type="entry name" value="CheW-lke_dom"/>
</dbReference>
<dbReference type="SMART" id="SM01231">
    <property type="entry name" value="H-kinase_dim"/>
    <property type="match status" value="1"/>
</dbReference>
<evidence type="ECO:0000256" key="9">
    <source>
        <dbReference type="PROSITE-ProRule" id="PRU00110"/>
    </source>
</evidence>
<dbReference type="GO" id="GO:0006935">
    <property type="term" value="P:chemotaxis"/>
    <property type="evidence" value="ECO:0007669"/>
    <property type="project" value="InterPro"/>
</dbReference>
<dbReference type="InterPro" id="IPR005467">
    <property type="entry name" value="His_kinase_dom"/>
</dbReference>
<evidence type="ECO:0000256" key="4">
    <source>
        <dbReference type="ARBA" id="ARBA00022553"/>
    </source>
</evidence>
<evidence type="ECO:0000259" key="12">
    <source>
        <dbReference type="PROSITE" id="PS50851"/>
    </source>
</evidence>
<dbReference type="Pfam" id="PF02518">
    <property type="entry name" value="HATPase_c"/>
    <property type="match status" value="1"/>
</dbReference>
<gene>
    <name evidence="14" type="ORF">ALP40_04644</name>
</gene>
<sequence length="768" mass="81743">MEPRLLGLLTVNFREHPMSFGADEEILQDFLVEAGEILEQLSEQLVELESRPDDADLLNAIFRGFHTVKGGAGFLQLHELVECCHIAENVFDILRKGERRVDSELMDVVLEALDTVNSMFGEVRERTDLTPATPELLAALSRLAEPQSNDEVAVAEPEPEPEPVAEVAAPVAEAAGGDDITDHEFEQLLDSLHGSKPISAPAAAPAAQASSSDEITDQEFESLLDQLHGKGKFAAEAAPVPAPVAKSSGNASGSDEITDDEFEALLDQLHGKGSFDAAVVAPAPAVAAKAPAAAASASASDEITDHEFENLLDELHGKGKFEPEAIVAKAPAPAAKPAAAPAAKAAPAPAPAAAAKPAAAAPAPARAPAATGEKPVASEAETTVRVDTARLDEIMNMVGELVLVRNRLVRLGLNSGDEAMSKAVSNLDVVTADLQTAVMKTRMQPIKKVFGRFPRLVRDLARQLKKEIILELVGEETDLDKNLVEALADPLVHLVRNAVDHGIETPEEREATGKSRGGKVILAAEQEGDHILLSISDDGKGMDPNVLRAIAVKRGVMDKDAADRLSDTDCYNLIFAPGFSTKTEISDVSGRGVGMDVVKTKISQLNGSINIYSTKGQGSKIVIKVPLTLAIMPTLMVMLGNQAFAFPLVNVNEIFHLNLSTTNVVDGQEVVIVRDKALPLFYLKRWLVSSAAHEEQREGHVVILSVGTQRIGFVVDQLVGQEEVVIKPLGKMLQGTPGMSGATITGDGRIALILDVPSMLKRYAARRI</sequence>
<dbReference type="SMART" id="SM00260">
    <property type="entry name" value="CheW"/>
    <property type="match status" value="1"/>
</dbReference>
<dbReference type="FunFam" id="1.20.120.160:FF:000008">
    <property type="entry name" value="Chemotaxis sensor histidine kinase CheA"/>
    <property type="match status" value="1"/>
</dbReference>
<dbReference type="CDD" id="cd16916">
    <property type="entry name" value="HATPase_CheA-like"/>
    <property type="match status" value="1"/>
</dbReference>
<keyword evidence="5" id="KW-0808">Transferase</keyword>
<feature type="modified residue" description="Phosphohistidine" evidence="9">
    <location>
        <position position="66"/>
    </location>
</feature>
<protein>
    <recommendedName>
        <fullName evidence="3">Chemotaxis protein CheA</fullName>
        <ecNumber evidence="2">2.7.13.3</ecNumber>
    </recommendedName>
</protein>
<evidence type="ECO:0000256" key="7">
    <source>
        <dbReference type="ARBA" id="ARBA00023012"/>
    </source>
</evidence>
<evidence type="ECO:0000256" key="1">
    <source>
        <dbReference type="ARBA" id="ARBA00000085"/>
    </source>
</evidence>
<name>A0A3M5P789_PSEVI</name>
<dbReference type="InterPro" id="IPR003594">
    <property type="entry name" value="HATPase_dom"/>
</dbReference>
<evidence type="ECO:0000256" key="10">
    <source>
        <dbReference type="SAM" id="MobiDB-lite"/>
    </source>
</evidence>
<evidence type="ECO:0000256" key="8">
    <source>
        <dbReference type="ARBA" id="ARBA00035100"/>
    </source>
</evidence>
<dbReference type="SMART" id="SM00387">
    <property type="entry name" value="HATPase_c"/>
    <property type="match status" value="1"/>
</dbReference>
<dbReference type="GO" id="GO:0005737">
    <property type="term" value="C:cytoplasm"/>
    <property type="evidence" value="ECO:0007669"/>
    <property type="project" value="InterPro"/>
</dbReference>
<dbReference type="InterPro" id="IPR004358">
    <property type="entry name" value="Sig_transdc_His_kin-like_C"/>
</dbReference>
<dbReference type="InterPro" id="IPR036061">
    <property type="entry name" value="CheW-like_dom_sf"/>
</dbReference>
<dbReference type="InterPro" id="IPR004105">
    <property type="entry name" value="CheA-like_dim"/>
</dbReference>
<dbReference type="SUPFAM" id="SSF47384">
    <property type="entry name" value="Homodimeric domain of signal transducing histidine kinase"/>
    <property type="match status" value="1"/>
</dbReference>
<dbReference type="EC" id="2.7.13.3" evidence="2"/>
<dbReference type="InterPro" id="IPR051315">
    <property type="entry name" value="Bact_Chemotaxis_CheA"/>
</dbReference>
<evidence type="ECO:0000256" key="2">
    <source>
        <dbReference type="ARBA" id="ARBA00012438"/>
    </source>
</evidence>
<dbReference type="SUPFAM" id="SSF47226">
    <property type="entry name" value="Histidine-containing phosphotransfer domain, HPT domain"/>
    <property type="match status" value="1"/>
</dbReference>
<evidence type="ECO:0000256" key="5">
    <source>
        <dbReference type="ARBA" id="ARBA00022679"/>
    </source>
</evidence>
<dbReference type="PRINTS" id="PR00344">
    <property type="entry name" value="BCTRLSENSOR"/>
</dbReference>
<feature type="compositionally biased region" description="Low complexity" evidence="10">
    <location>
        <begin position="357"/>
        <end position="370"/>
    </location>
</feature>
<dbReference type="GO" id="GO:0000155">
    <property type="term" value="F:phosphorelay sensor kinase activity"/>
    <property type="evidence" value="ECO:0007669"/>
    <property type="project" value="InterPro"/>
</dbReference>
<dbReference type="EMBL" id="RBTP01000048">
    <property type="protein sequence ID" value="RMT79883.1"/>
    <property type="molecule type" value="Genomic_DNA"/>
</dbReference>
<dbReference type="Gene3D" id="2.30.30.40">
    <property type="entry name" value="SH3 Domains"/>
    <property type="match status" value="1"/>
</dbReference>
<dbReference type="FunFam" id="3.30.565.10:FF:000016">
    <property type="entry name" value="Chemotaxis protein CheA, putative"/>
    <property type="match status" value="1"/>
</dbReference>